<feature type="repeat" description="WD" evidence="7">
    <location>
        <begin position="439"/>
        <end position="471"/>
    </location>
</feature>
<feature type="repeat" description="WD" evidence="7">
    <location>
        <begin position="209"/>
        <end position="250"/>
    </location>
</feature>
<evidence type="ECO:0000256" key="2">
    <source>
        <dbReference type="ARBA" id="ARBA00022737"/>
    </source>
</evidence>
<dbReference type="PROSITE" id="PS00678">
    <property type="entry name" value="WD_REPEATS_1"/>
    <property type="match status" value="2"/>
</dbReference>
<feature type="compositionally biased region" description="Basic residues" evidence="8">
    <location>
        <begin position="143"/>
        <end position="157"/>
    </location>
</feature>
<feature type="compositionally biased region" description="Basic residues" evidence="8">
    <location>
        <begin position="102"/>
        <end position="111"/>
    </location>
</feature>
<dbReference type="InterPro" id="IPR036322">
    <property type="entry name" value="WD40_repeat_dom_sf"/>
</dbReference>
<dbReference type="InterPro" id="IPR019775">
    <property type="entry name" value="WD40_repeat_CS"/>
</dbReference>
<evidence type="ECO:0000256" key="1">
    <source>
        <dbReference type="ARBA" id="ARBA00022574"/>
    </source>
</evidence>
<dbReference type="InterPro" id="IPR001680">
    <property type="entry name" value="WD40_rpt"/>
</dbReference>
<feature type="region of interest" description="Disordered" evidence="8">
    <location>
        <begin position="579"/>
        <end position="599"/>
    </location>
</feature>
<evidence type="ECO:0000313" key="9">
    <source>
        <dbReference type="EMBL" id="CAK7225452.1"/>
    </source>
</evidence>
<evidence type="ECO:0000256" key="6">
    <source>
        <dbReference type="ARBA" id="ARBA00043913"/>
    </source>
</evidence>
<comment type="caution">
    <text evidence="9">The sequence shown here is derived from an EMBL/GenBank/DDBJ whole genome shotgun (WGS) entry which is preliminary data.</text>
</comment>
<sequence length="599" mass="65703">MAPLEVADHPTKRRKVRDGETTHATQTAEKLSIRGPKQSPSSDRDAARRALRRQSTDSPSAQLAGAVRRGDHEDEDEEEDRMVSRRGRSSRSESSESQSPIQHRRRRPRQHSHSESGSELSSRAHSRSRSPQSPRSPSPSRSSRSRSRSASRTRTRARSSSFSSRSQSPQTKRLKRSEKAQKNGKSRAGARRRRSDSPSRPHYRRVLAMRGHDGPIAQVRISPDGRWIASASADGTARIWDAETGAHMTTLVGHVAGLSCLAWSPDSNTLATGSDDKAIRLWDRVTAEPAHAVGEPPEGEDEDEENENRVAVPTAAALAVRFARRQLREGINGTNGNGRASSGGARGTRLPLLGHHNYVYCLAFSPKGNILASGSYDEAVFLWDVRAGRLMRSLPAHSDPVSGIDFCCDGTLVVSCSTDGLIRIWDTGTGQCLRTLLLLNEDNPAVTNVCFSPNGRFVLAFNLDSCIRLWDYIAQPSIVKKTYSGHLNKRFSIGGCFGMLGGDRDGKDAQGRPYRPFVAAASEDGDVVLWDVGSKTIVQRLRGAHRDGVCFWVDVCGATMVSCGQDGWINVYRHTEHGEEAKDPLQVEDEKDEKDAASD</sequence>
<dbReference type="InterPro" id="IPR020472">
    <property type="entry name" value="WD40_PAC1"/>
</dbReference>
<keyword evidence="2" id="KW-0677">Repeat</keyword>
<dbReference type="CDD" id="cd00200">
    <property type="entry name" value="WD40"/>
    <property type="match status" value="1"/>
</dbReference>
<feature type="compositionally biased region" description="Acidic residues" evidence="8">
    <location>
        <begin position="297"/>
        <end position="306"/>
    </location>
</feature>
<feature type="repeat" description="WD" evidence="7">
    <location>
        <begin position="352"/>
        <end position="393"/>
    </location>
</feature>
<gene>
    <name evidence="9" type="primary">SWD3</name>
    <name evidence="9" type="ORF">SEUCBS140593_005907</name>
</gene>
<keyword evidence="3" id="KW-0175">Coiled coil</keyword>
<keyword evidence="1 7" id="KW-0853">WD repeat</keyword>
<dbReference type="PROSITE" id="PS50294">
    <property type="entry name" value="WD_REPEATS_REGION"/>
    <property type="match status" value="5"/>
</dbReference>
<evidence type="ECO:0000256" key="5">
    <source>
        <dbReference type="ARBA" id="ARBA00039789"/>
    </source>
</evidence>
<evidence type="ECO:0000256" key="3">
    <source>
        <dbReference type="ARBA" id="ARBA00023054"/>
    </source>
</evidence>
<evidence type="ECO:0000313" key="10">
    <source>
        <dbReference type="Proteomes" id="UP001642482"/>
    </source>
</evidence>
<feature type="compositionally biased region" description="Basic and acidic residues" evidence="8">
    <location>
        <begin position="1"/>
        <end position="10"/>
    </location>
</feature>
<protein>
    <recommendedName>
        <fullName evidence="5">Mitochondrial division protein 1</fullName>
    </recommendedName>
</protein>
<reference evidence="9 10" key="1">
    <citation type="submission" date="2024-01" db="EMBL/GenBank/DDBJ databases">
        <authorList>
            <person name="Allen C."/>
            <person name="Tagirdzhanova G."/>
        </authorList>
    </citation>
    <scope>NUCLEOTIDE SEQUENCE [LARGE SCALE GENOMIC DNA]</scope>
</reference>
<dbReference type="EMBL" id="CAWUHD010000060">
    <property type="protein sequence ID" value="CAK7225452.1"/>
    <property type="molecule type" value="Genomic_DNA"/>
</dbReference>
<dbReference type="PROSITE" id="PS50082">
    <property type="entry name" value="WD_REPEATS_2"/>
    <property type="match status" value="5"/>
</dbReference>
<evidence type="ECO:0000256" key="4">
    <source>
        <dbReference type="ARBA" id="ARBA00038415"/>
    </source>
</evidence>
<keyword evidence="10" id="KW-1185">Reference proteome</keyword>
<accession>A0ABP0C1D2</accession>
<feature type="repeat" description="WD" evidence="7">
    <location>
        <begin position="394"/>
        <end position="435"/>
    </location>
</feature>
<proteinExistence type="inferred from homology"/>
<dbReference type="Proteomes" id="UP001642482">
    <property type="component" value="Unassembled WGS sequence"/>
</dbReference>
<name>A0ABP0C1D2_9PEZI</name>
<dbReference type="Pfam" id="PF00400">
    <property type="entry name" value="WD40"/>
    <property type="match status" value="5"/>
</dbReference>
<evidence type="ECO:0000256" key="8">
    <source>
        <dbReference type="SAM" id="MobiDB-lite"/>
    </source>
</evidence>
<dbReference type="Gene3D" id="2.130.10.10">
    <property type="entry name" value="YVTN repeat-like/Quinoprotein amine dehydrogenase"/>
    <property type="match status" value="2"/>
</dbReference>
<dbReference type="PRINTS" id="PR00320">
    <property type="entry name" value="GPROTEINBRPT"/>
</dbReference>
<organism evidence="9 10">
    <name type="scientific">Sporothrix eucalyptigena</name>
    <dbReference type="NCBI Taxonomy" id="1812306"/>
    <lineage>
        <taxon>Eukaryota</taxon>
        <taxon>Fungi</taxon>
        <taxon>Dikarya</taxon>
        <taxon>Ascomycota</taxon>
        <taxon>Pezizomycotina</taxon>
        <taxon>Sordariomycetes</taxon>
        <taxon>Sordariomycetidae</taxon>
        <taxon>Ophiostomatales</taxon>
        <taxon>Ophiostomataceae</taxon>
        <taxon>Sporothrix</taxon>
    </lineage>
</organism>
<dbReference type="PANTHER" id="PTHR22847:SF637">
    <property type="entry name" value="WD REPEAT DOMAIN 5B"/>
    <property type="match status" value="1"/>
</dbReference>
<comment type="similarity">
    <text evidence="4">Belongs to the WD repeat MDV1/CAF4 family.</text>
</comment>
<feature type="region of interest" description="Disordered" evidence="8">
    <location>
        <begin position="289"/>
        <end position="309"/>
    </location>
</feature>
<feature type="compositionally biased region" description="Low complexity" evidence="8">
    <location>
        <begin position="115"/>
        <end position="142"/>
    </location>
</feature>
<dbReference type="SUPFAM" id="SSF50978">
    <property type="entry name" value="WD40 repeat-like"/>
    <property type="match status" value="1"/>
</dbReference>
<evidence type="ECO:0000256" key="7">
    <source>
        <dbReference type="PROSITE-ProRule" id="PRU00221"/>
    </source>
</evidence>
<feature type="compositionally biased region" description="Low complexity" evidence="8">
    <location>
        <begin position="158"/>
        <end position="171"/>
    </location>
</feature>
<dbReference type="PANTHER" id="PTHR22847">
    <property type="entry name" value="WD40 REPEAT PROTEIN"/>
    <property type="match status" value="1"/>
</dbReference>
<comment type="function">
    <text evidence="6">Involved in mitochondrial fission. Acts as an adapter protein required to form mitochondrial fission complexes. Formation of these complexes is required to promote constriction and fission of the mitochondrial compartment at a late step in mitochondrial division.</text>
</comment>
<feature type="repeat" description="WD" evidence="7">
    <location>
        <begin position="251"/>
        <end position="292"/>
    </location>
</feature>
<dbReference type="SMART" id="SM00320">
    <property type="entry name" value="WD40"/>
    <property type="match status" value="7"/>
</dbReference>
<dbReference type="InterPro" id="IPR015943">
    <property type="entry name" value="WD40/YVTN_repeat-like_dom_sf"/>
</dbReference>
<feature type="compositionally biased region" description="Basic residues" evidence="8">
    <location>
        <begin position="172"/>
        <end position="194"/>
    </location>
</feature>
<feature type="region of interest" description="Disordered" evidence="8">
    <location>
        <begin position="1"/>
        <end position="202"/>
    </location>
</feature>